<proteinExistence type="predicted"/>
<reference evidence="1" key="1">
    <citation type="submission" date="2021-06" db="EMBL/GenBank/DDBJ databases">
        <authorList>
            <person name="Kallberg Y."/>
            <person name="Tangrot J."/>
            <person name="Rosling A."/>
        </authorList>
    </citation>
    <scope>NUCLEOTIDE SEQUENCE</scope>
    <source>
        <strain evidence="1">CL356</strain>
    </source>
</reference>
<feature type="non-terminal residue" evidence="1">
    <location>
        <position position="1"/>
    </location>
</feature>
<protein>
    <submittedName>
        <fullName evidence="1">6387_t:CDS:1</fullName>
    </submittedName>
</protein>
<accession>A0ACA9NTM9</accession>
<comment type="caution">
    <text evidence="1">The sequence shown here is derived from an EMBL/GenBank/DDBJ whole genome shotgun (WGS) entry which is preliminary data.</text>
</comment>
<sequence>TSDPPTGVSTSISAMFAVPVLGVANRTKRFRTYHPSPRSLEV</sequence>
<dbReference type="EMBL" id="CAJVPT010023756">
    <property type="protein sequence ID" value="CAG8667023.1"/>
    <property type="molecule type" value="Genomic_DNA"/>
</dbReference>
<evidence type="ECO:0000313" key="2">
    <source>
        <dbReference type="Proteomes" id="UP000789525"/>
    </source>
</evidence>
<dbReference type="Proteomes" id="UP000789525">
    <property type="component" value="Unassembled WGS sequence"/>
</dbReference>
<keyword evidence="2" id="KW-1185">Reference proteome</keyword>
<name>A0ACA9NTM9_9GLOM</name>
<gene>
    <name evidence="1" type="ORF">ACOLOM_LOCUS8802</name>
</gene>
<evidence type="ECO:0000313" key="1">
    <source>
        <dbReference type="EMBL" id="CAG8667023.1"/>
    </source>
</evidence>
<organism evidence="1 2">
    <name type="scientific">Acaulospora colombiana</name>
    <dbReference type="NCBI Taxonomy" id="27376"/>
    <lineage>
        <taxon>Eukaryota</taxon>
        <taxon>Fungi</taxon>
        <taxon>Fungi incertae sedis</taxon>
        <taxon>Mucoromycota</taxon>
        <taxon>Glomeromycotina</taxon>
        <taxon>Glomeromycetes</taxon>
        <taxon>Diversisporales</taxon>
        <taxon>Acaulosporaceae</taxon>
        <taxon>Acaulospora</taxon>
    </lineage>
</organism>